<organism evidence="4 5">
    <name type="scientific">Cytobacillus citreus</name>
    <dbReference type="NCBI Taxonomy" id="2833586"/>
    <lineage>
        <taxon>Bacteria</taxon>
        <taxon>Bacillati</taxon>
        <taxon>Bacillota</taxon>
        <taxon>Bacilli</taxon>
        <taxon>Bacillales</taxon>
        <taxon>Bacillaceae</taxon>
        <taxon>Cytobacillus</taxon>
    </lineage>
</organism>
<dbReference type="Proteomes" id="UP000681027">
    <property type="component" value="Unassembled WGS sequence"/>
</dbReference>
<dbReference type="RefSeq" id="WP_213103478.1">
    <property type="nucleotide sequence ID" value="NZ_JAGYPM010000004.1"/>
</dbReference>
<name>A0ABS5NWQ2_9BACI</name>
<dbReference type="EMBL" id="JAGYPM010000004">
    <property type="protein sequence ID" value="MBS4192021.1"/>
    <property type="molecule type" value="Genomic_DNA"/>
</dbReference>
<evidence type="ECO:0000259" key="2">
    <source>
        <dbReference type="Pfam" id="PF13786"/>
    </source>
</evidence>
<dbReference type="Gene3D" id="2.60.40.1640">
    <property type="entry name" value="Conserved domain protein"/>
    <property type="match status" value="1"/>
</dbReference>
<dbReference type="Gene3D" id="2.60.40.1630">
    <property type="entry name" value="bacillus anthracis domain"/>
    <property type="match status" value="1"/>
</dbReference>
<dbReference type="InterPro" id="IPR025436">
    <property type="entry name" value="DUF4179"/>
</dbReference>
<evidence type="ECO:0000259" key="3">
    <source>
        <dbReference type="Pfam" id="PF18705"/>
    </source>
</evidence>
<feature type="transmembrane region" description="Helical" evidence="1">
    <location>
        <begin position="42"/>
        <end position="63"/>
    </location>
</feature>
<feature type="domain" description="DUF5643" evidence="3">
    <location>
        <begin position="213"/>
        <end position="321"/>
    </location>
</feature>
<reference evidence="4 5" key="1">
    <citation type="submission" date="2021-05" db="EMBL/GenBank/DDBJ databases">
        <title>Novel Bacillus species.</title>
        <authorList>
            <person name="Liu G."/>
        </authorList>
    </citation>
    <scope>NUCLEOTIDE SEQUENCE [LARGE SCALE GENOMIC DNA]</scope>
    <source>
        <strain evidence="4 5">FJAT-49705</strain>
    </source>
</reference>
<feature type="domain" description="DUF4179" evidence="2">
    <location>
        <begin position="39"/>
        <end position="131"/>
    </location>
</feature>
<keyword evidence="1" id="KW-0472">Membrane</keyword>
<protein>
    <submittedName>
        <fullName evidence="4">DUF4179 domain-containing protein</fullName>
    </submittedName>
</protein>
<accession>A0ABS5NWQ2</accession>
<dbReference type="InterPro" id="IPR040680">
    <property type="entry name" value="DUF5643"/>
</dbReference>
<evidence type="ECO:0000313" key="4">
    <source>
        <dbReference type="EMBL" id="MBS4192021.1"/>
    </source>
</evidence>
<dbReference type="Pfam" id="PF13786">
    <property type="entry name" value="DUF4179"/>
    <property type="match status" value="1"/>
</dbReference>
<keyword evidence="1" id="KW-0812">Transmembrane</keyword>
<keyword evidence="1" id="KW-1133">Transmembrane helix</keyword>
<gene>
    <name evidence="4" type="ORF">KHA94_17800</name>
</gene>
<dbReference type="Pfam" id="PF18705">
    <property type="entry name" value="DUF5643"/>
    <property type="match status" value="1"/>
</dbReference>
<evidence type="ECO:0000313" key="5">
    <source>
        <dbReference type="Proteomes" id="UP000681027"/>
    </source>
</evidence>
<keyword evidence="5" id="KW-1185">Reference proteome</keyword>
<evidence type="ECO:0000256" key="1">
    <source>
        <dbReference type="SAM" id="Phobius"/>
    </source>
</evidence>
<proteinExistence type="predicted"/>
<sequence>MNSQFPEFKNEVEKISVPAEKLDRIIADTIRENRVKKSKRKIVFYSLSAAVVGFGLFLGSAIVSPAMAKVASHIPIVGTFFNDSADEGLRIAGKKGLTQVIDQSSKDNGITLTINEVFYDGTRLTLGYTQESLFAIGDLERPTIKVNGKEINFSSGYSGEFITPQKYKGTIDITPTEELPEEFEMKMRIDAVGLIPGKWAFEFPVKQSNEVTVIRPMDVKMIDGAEVQLASLKLGPAGTNLKFNVTVDEKSDFDPYMLNFYILDEKENVYDFVGSSGNGETENGIEKANLDYLYAPLKEGTKKVKVIPYIIPKVEDGYEEYSVSLDGQSLPFTMVQNEEEKVKVTDIQHKNDKVIVYFEVLSDAIIDNHASRNSIGLEDASGENLISKDKPLAERIEGNRFKQEFSTKNMKGLKLKTYNQPKPILYEAFEIDLP</sequence>
<comment type="caution">
    <text evidence="4">The sequence shown here is derived from an EMBL/GenBank/DDBJ whole genome shotgun (WGS) entry which is preliminary data.</text>
</comment>